<feature type="region of interest" description="Disordered" evidence="1">
    <location>
        <begin position="22"/>
        <end position="48"/>
    </location>
</feature>
<keyword evidence="4" id="KW-1185">Reference proteome</keyword>
<evidence type="ECO:0000256" key="1">
    <source>
        <dbReference type="SAM" id="MobiDB-lite"/>
    </source>
</evidence>
<accession>A0A4R3KUP0</accession>
<feature type="compositionally biased region" description="Polar residues" evidence="1">
    <location>
        <begin position="35"/>
        <end position="48"/>
    </location>
</feature>
<organism evidence="3 4">
    <name type="scientific">Anseongella ginsenosidimutans</name>
    <dbReference type="NCBI Taxonomy" id="496056"/>
    <lineage>
        <taxon>Bacteria</taxon>
        <taxon>Pseudomonadati</taxon>
        <taxon>Bacteroidota</taxon>
        <taxon>Sphingobacteriia</taxon>
        <taxon>Sphingobacteriales</taxon>
        <taxon>Sphingobacteriaceae</taxon>
        <taxon>Anseongella</taxon>
    </lineage>
</organism>
<dbReference type="EMBL" id="SMAD01000003">
    <property type="protein sequence ID" value="TCS88385.1"/>
    <property type="molecule type" value="Genomic_DNA"/>
</dbReference>
<reference evidence="3 4" key="1">
    <citation type="submission" date="2019-03" db="EMBL/GenBank/DDBJ databases">
        <title>Genomic Encyclopedia of Type Strains, Phase IV (KMG-IV): sequencing the most valuable type-strain genomes for metagenomic binning, comparative biology and taxonomic classification.</title>
        <authorList>
            <person name="Goeker M."/>
        </authorList>
    </citation>
    <scope>NUCLEOTIDE SEQUENCE [LARGE SCALE GENOMIC DNA]</scope>
    <source>
        <strain evidence="3 4">DSM 21100</strain>
    </source>
</reference>
<dbReference type="AlphaFoldDB" id="A0A4R3KUP0"/>
<evidence type="ECO:0000259" key="2">
    <source>
        <dbReference type="Pfam" id="PF06439"/>
    </source>
</evidence>
<dbReference type="RefSeq" id="WP_132128597.1">
    <property type="nucleotide sequence ID" value="NZ_CP042432.1"/>
</dbReference>
<evidence type="ECO:0000313" key="4">
    <source>
        <dbReference type="Proteomes" id="UP000295807"/>
    </source>
</evidence>
<gene>
    <name evidence="3" type="ORF">EDD80_103249</name>
</gene>
<feature type="compositionally biased region" description="Basic and acidic residues" evidence="1">
    <location>
        <begin position="25"/>
        <end position="34"/>
    </location>
</feature>
<dbReference type="Pfam" id="PF06439">
    <property type="entry name" value="3keto-disac_hyd"/>
    <property type="match status" value="1"/>
</dbReference>
<dbReference type="GO" id="GO:0016787">
    <property type="term" value="F:hydrolase activity"/>
    <property type="evidence" value="ECO:0007669"/>
    <property type="project" value="InterPro"/>
</dbReference>
<dbReference type="Gene3D" id="2.60.120.560">
    <property type="entry name" value="Exo-inulinase, domain 1"/>
    <property type="match status" value="1"/>
</dbReference>
<dbReference type="OrthoDB" id="9806233at2"/>
<sequence length="256" mass="28423">MKKTYITYATAFAALAWGCTGQSTKNEEEQKDSTAVETGANNGQNQLSEQEKAEGWVLLFNGQTTEGWKGYNRDDVPVAWVVEEGTLTLDTAKLGSGGGDIMTAAAYEDYELRLEWKISPNGNSGIIYNVVEGEHPATYHTGPEMQVLDNDGHPDGKIEKHRAGDLYDLIKSSEEPVKPVGEWNQVRLVQKDGKIEHWLNGVKIVEVDTNTPQWAELIAGSKFSSMPDFGKSQKGHIALQDHGNKVWYRNIKLKQL</sequence>
<comment type="caution">
    <text evidence="3">The sequence shown here is derived from an EMBL/GenBank/DDBJ whole genome shotgun (WGS) entry which is preliminary data.</text>
</comment>
<feature type="domain" description="3-keto-alpha-glucoside-1,2-lyase/3-keto-2-hydroxy-glucal hydratase" evidence="2">
    <location>
        <begin position="55"/>
        <end position="254"/>
    </location>
</feature>
<protein>
    <submittedName>
        <fullName evidence="3">Uncharacterized protein DUF1080</fullName>
    </submittedName>
</protein>
<dbReference type="InterPro" id="IPR010496">
    <property type="entry name" value="AL/BT2_dom"/>
</dbReference>
<proteinExistence type="predicted"/>
<dbReference type="Proteomes" id="UP000295807">
    <property type="component" value="Unassembled WGS sequence"/>
</dbReference>
<evidence type="ECO:0000313" key="3">
    <source>
        <dbReference type="EMBL" id="TCS88385.1"/>
    </source>
</evidence>
<name>A0A4R3KUP0_9SPHI</name>